<protein>
    <submittedName>
        <fullName evidence="5">AAA family ATPase</fullName>
    </submittedName>
</protein>
<sequence length="659" mass="70666">MTAVAPPTPAWLRWVRLAARTRVEEARSAWRGGSGGVHAQIDDITADTPWPAGTGRDADVLAAARAAALADPAFGRLVRECGLGDRECEWVALLAAVQVDPRWERLLGYLGDDLRPGAVTPAAAALLWRWPPGTQPGPAGAAVRWLLAAPAGAQPWAAACPWGVDPDVVGYLCGTQDWWRFWGGLDLPGEPEAHCLFPELLDELRAAALALTGQGCGVELELTGPRGSGRRTLLAQLCRDLGLRPLLVTDPGLGVRALRTARLLDAVPLEAPEAEAEAEAGAAAVRLLLRATGVRAGCDGPPVRLTWRLPGLDRRSRLLLWSRDTDLPAPAAVREWTMTPGEVRAAAAAVPAGPRAVTAVVRRRLGAVSTTLLNPVHCPYGWEDLVVAEPVLEQLKGIENQVRMADGVLDEWGFGRLTPGSRGTTALLAGPSGTGKTMASQVLARSLGLDLFRVDLAEVVNKYIGETEKRLAQVFDECERCDVLLLFDEADALFGQRTRVRDAHDRFANIEIDYLLQRMESFDGVAVLTTNRKSDLDPAFLRRIRVVVDFLPPSPEERLRLWDSAVPAFGAGGVPVSEDVDRAWLAAELDLTGAEIKSVALSAAFLARGQGRLITTGHLLDAARRELAKRGAVLRTESPAPARTGQATVLLTGPAEVAR</sequence>
<evidence type="ECO:0000313" key="5">
    <source>
        <dbReference type="EMBL" id="CAG7654550.1"/>
    </source>
</evidence>
<feature type="domain" description="AAA+ ATPase" evidence="4">
    <location>
        <begin position="422"/>
        <end position="554"/>
    </location>
</feature>
<dbReference type="SUPFAM" id="SSF52540">
    <property type="entry name" value="P-loop containing nucleoside triphosphate hydrolases"/>
    <property type="match status" value="1"/>
</dbReference>
<comment type="similarity">
    <text evidence="1">Belongs to the AAA ATPase family.</text>
</comment>
<comment type="caution">
    <text evidence="5">The sequence shown here is derived from an EMBL/GenBank/DDBJ whole genome shotgun (WGS) entry which is preliminary data.</text>
</comment>
<dbReference type="RefSeq" id="WP_251513574.1">
    <property type="nucleotide sequence ID" value="NZ_CAJVAX010000020.1"/>
</dbReference>
<evidence type="ECO:0000259" key="4">
    <source>
        <dbReference type="SMART" id="SM00382"/>
    </source>
</evidence>
<keyword evidence="3" id="KW-0067">ATP-binding</keyword>
<accession>A0A9W4H6Q0</accession>
<dbReference type="SMART" id="SM00382">
    <property type="entry name" value="AAA"/>
    <property type="match status" value="1"/>
</dbReference>
<dbReference type="PANTHER" id="PTHR23073">
    <property type="entry name" value="26S PROTEASOME REGULATORY SUBUNIT"/>
    <property type="match status" value="1"/>
</dbReference>
<organism evidence="5 6">
    <name type="scientific">Actinacidiphila bryophytorum</name>
    <dbReference type="NCBI Taxonomy" id="1436133"/>
    <lineage>
        <taxon>Bacteria</taxon>
        <taxon>Bacillati</taxon>
        <taxon>Actinomycetota</taxon>
        <taxon>Actinomycetes</taxon>
        <taxon>Kitasatosporales</taxon>
        <taxon>Streptomycetaceae</taxon>
        <taxon>Actinacidiphila</taxon>
    </lineage>
</organism>
<evidence type="ECO:0000256" key="2">
    <source>
        <dbReference type="ARBA" id="ARBA00022741"/>
    </source>
</evidence>
<evidence type="ECO:0000256" key="1">
    <source>
        <dbReference type="ARBA" id="ARBA00006914"/>
    </source>
</evidence>
<dbReference type="InterPro" id="IPR050221">
    <property type="entry name" value="26S_Proteasome_ATPase"/>
</dbReference>
<reference evidence="5" key="1">
    <citation type="submission" date="2021-06" db="EMBL/GenBank/DDBJ databases">
        <authorList>
            <person name="Arsene-Ploetze F."/>
        </authorList>
    </citation>
    <scope>NUCLEOTIDE SEQUENCE</scope>
    <source>
        <strain evidence="5">SBRY1</strain>
    </source>
</reference>
<dbReference type="GO" id="GO:0016887">
    <property type="term" value="F:ATP hydrolysis activity"/>
    <property type="evidence" value="ECO:0007669"/>
    <property type="project" value="InterPro"/>
</dbReference>
<keyword evidence="6" id="KW-1185">Reference proteome</keyword>
<gene>
    <name evidence="5" type="ORF">SBRY_60511</name>
</gene>
<dbReference type="InterPro" id="IPR003593">
    <property type="entry name" value="AAA+_ATPase"/>
</dbReference>
<dbReference type="EMBL" id="CAJVAX010000020">
    <property type="protein sequence ID" value="CAG7654550.1"/>
    <property type="molecule type" value="Genomic_DNA"/>
</dbReference>
<name>A0A9W4H6Q0_9ACTN</name>
<proteinExistence type="inferred from homology"/>
<dbReference type="InterPro" id="IPR027417">
    <property type="entry name" value="P-loop_NTPase"/>
</dbReference>
<evidence type="ECO:0000313" key="6">
    <source>
        <dbReference type="Proteomes" id="UP001153328"/>
    </source>
</evidence>
<dbReference type="Gene3D" id="3.40.50.300">
    <property type="entry name" value="P-loop containing nucleotide triphosphate hydrolases"/>
    <property type="match status" value="1"/>
</dbReference>
<dbReference type="CDD" id="cd19481">
    <property type="entry name" value="RecA-like_protease"/>
    <property type="match status" value="1"/>
</dbReference>
<dbReference type="AlphaFoldDB" id="A0A9W4H6Q0"/>
<keyword evidence="2" id="KW-0547">Nucleotide-binding</keyword>
<dbReference type="InterPro" id="IPR003959">
    <property type="entry name" value="ATPase_AAA_core"/>
</dbReference>
<dbReference type="Pfam" id="PF00004">
    <property type="entry name" value="AAA"/>
    <property type="match status" value="1"/>
</dbReference>
<dbReference type="GO" id="GO:0005524">
    <property type="term" value="F:ATP binding"/>
    <property type="evidence" value="ECO:0007669"/>
    <property type="project" value="UniProtKB-KW"/>
</dbReference>
<evidence type="ECO:0000256" key="3">
    <source>
        <dbReference type="ARBA" id="ARBA00022840"/>
    </source>
</evidence>
<dbReference type="Proteomes" id="UP001153328">
    <property type="component" value="Unassembled WGS sequence"/>
</dbReference>